<reference evidence="1 2" key="1">
    <citation type="submission" date="2019-04" db="EMBL/GenBank/DDBJ databases">
        <authorList>
            <consortium name="Pathogen Informatics"/>
        </authorList>
    </citation>
    <scope>NUCLEOTIDE SEQUENCE [LARGE SCALE GENOMIC DNA]</scope>
    <source>
        <strain evidence="1 2">NCTC9185</strain>
    </source>
</reference>
<proteinExistence type="predicted"/>
<accession>A0A4U9D0Z9</accession>
<sequence>MMTQSNSRGALWLEKLAPNAPRMTGLCPSVQVADGELNNEAVRFIAVVPDAITTIRAPRKAKWACWKAGRWQKW</sequence>
<evidence type="ECO:0000313" key="2">
    <source>
        <dbReference type="Proteomes" id="UP000339249"/>
    </source>
</evidence>
<gene>
    <name evidence="1" type="ORF">NCTC9185_01189</name>
</gene>
<dbReference type="AlphaFoldDB" id="A0A4U9D0Z9"/>
<protein>
    <submittedName>
        <fullName evidence="1">Uncharacterized protein</fullName>
    </submittedName>
</protein>
<organism evidence="1 2">
    <name type="scientific">Raoultella terrigena</name>
    <name type="common">Klebsiella terrigena</name>
    <dbReference type="NCBI Taxonomy" id="577"/>
    <lineage>
        <taxon>Bacteria</taxon>
        <taxon>Pseudomonadati</taxon>
        <taxon>Pseudomonadota</taxon>
        <taxon>Gammaproteobacteria</taxon>
        <taxon>Enterobacterales</taxon>
        <taxon>Enterobacteriaceae</taxon>
        <taxon>Klebsiella/Raoultella group</taxon>
        <taxon>Raoultella</taxon>
    </lineage>
</organism>
<name>A0A4U9D0Z9_RAOTE</name>
<evidence type="ECO:0000313" key="1">
    <source>
        <dbReference type="EMBL" id="VTN09305.1"/>
    </source>
</evidence>
<dbReference type="EMBL" id="CABDVU010000001">
    <property type="protein sequence ID" value="VTN09305.1"/>
    <property type="molecule type" value="Genomic_DNA"/>
</dbReference>
<dbReference type="Proteomes" id="UP000339249">
    <property type="component" value="Unassembled WGS sequence"/>
</dbReference>